<keyword evidence="4" id="KW-0378">Hydrolase</keyword>
<evidence type="ECO:0000259" key="7">
    <source>
        <dbReference type="Pfam" id="PF01120"/>
    </source>
</evidence>
<dbReference type="PANTHER" id="PTHR10030">
    <property type="entry name" value="ALPHA-L-FUCOSIDASE"/>
    <property type="match status" value="1"/>
</dbReference>
<dbReference type="EMBL" id="CP136920">
    <property type="protein sequence ID" value="WOO43570.1"/>
    <property type="molecule type" value="Genomic_DNA"/>
</dbReference>
<feature type="signal peptide" evidence="6">
    <location>
        <begin position="1"/>
        <end position="29"/>
    </location>
</feature>
<dbReference type="Gene3D" id="2.60.40.1180">
    <property type="entry name" value="Golgi alpha-mannosidase II"/>
    <property type="match status" value="1"/>
</dbReference>
<dbReference type="Pfam" id="PF19193">
    <property type="entry name" value="Tectonin"/>
    <property type="match status" value="1"/>
</dbReference>
<dbReference type="GO" id="GO:0016139">
    <property type="term" value="P:glycoside catabolic process"/>
    <property type="evidence" value="ECO:0007669"/>
    <property type="project" value="TreeGrafter"/>
</dbReference>
<dbReference type="SUPFAM" id="SSF51445">
    <property type="entry name" value="(Trans)glycosidases"/>
    <property type="match status" value="1"/>
</dbReference>
<evidence type="ECO:0000256" key="6">
    <source>
        <dbReference type="SAM" id="SignalP"/>
    </source>
</evidence>
<evidence type="ECO:0000259" key="8">
    <source>
        <dbReference type="Pfam" id="PF16757"/>
    </source>
</evidence>
<dbReference type="Pfam" id="PF01120">
    <property type="entry name" value="Alpha_L_fucos"/>
    <property type="match status" value="1"/>
</dbReference>
<comment type="similarity">
    <text evidence="1">Belongs to the glycosyl hydrolase 29 family.</text>
</comment>
<dbReference type="GO" id="GO:0006004">
    <property type="term" value="P:fucose metabolic process"/>
    <property type="evidence" value="ECO:0007669"/>
    <property type="project" value="TreeGrafter"/>
</dbReference>
<dbReference type="InterPro" id="IPR011041">
    <property type="entry name" value="Quinoprot_gluc/sorb_DH_b-prop"/>
</dbReference>
<dbReference type="EC" id="3.2.1.51" evidence="2"/>
<dbReference type="InterPro" id="IPR006624">
    <property type="entry name" value="Beta-propeller_rpt_TECPR"/>
</dbReference>
<evidence type="ECO:0000256" key="5">
    <source>
        <dbReference type="ARBA" id="ARBA00023295"/>
    </source>
</evidence>
<feature type="chain" id="PRO_5042833717" description="alpha-L-fucosidase" evidence="6">
    <location>
        <begin position="30"/>
        <end position="735"/>
    </location>
</feature>
<feature type="domain" description="Alpha-L-fucosidase C-terminal" evidence="8">
    <location>
        <begin position="426"/>
        <end position="497"/>
    </location>
</feature>
<dbReference type="GO" id="GO:0004560">
    <property type="term" value="F:alpha-L-fucosidase activity"/>
    <property type="evidence" value="ECO:0007669"/>
    <property type="project" value="InterPro"/>
</dbReference>
<dbReference type="InterPro" id="IPR017853">
    <property type="entry name" value="GH"/>
</dbReference>
<dbReference type="KEGG" id="puo:RZN69_10770"/>
<evidence type="ECO:0000313" key="10">
    <source>
        <dbReference type="Proteomes" id="UP001304300"/>
    </source>
</evidence>
<evidence type="ECO:0000313" key="9">
    <source>
        <dbReference type="EMBL" id="WOO43570.1"/>
    </source>
</evidence>
<evidence type="ECO:0000256" key="3">
    <source>
        <dbReference type="ARBA" id="ARBA00022729"/>
    </source>
</evidence>
<dbReference type="RefSeq" id="WP_317836130.1">
    <property type="nucleotide sequence ID" value="NZ_CP136920.1"/>
</dbReference>
<protein>
    <recommendedName>
        <fullName evidence="2">alpha-L-fucosidase</fullName>
        <ecNumber evidence="2">3.2.1.51</ecNumber>
    </recommendedName>
</protein>
<dbReference type="InterPro" id="IPR057739">
    <property type="entry name" value="Glyco_hydro_29_N"/>
</dbReference>
<accession>A0AAQ3LGP9</accession>
<dbReference type="SMART" id="SM00812">
    <property type="entry name" value="Alpha_L_fucos"/>
    <property type="match status" value="1"/>
</dbReference>
<dbReference type="InterPro" id="IPR000933">
    <property type="entry name" value="Glyco_hydro_29"/>
</dbReference>
<dbReference type="Proteomes" id="UP001304300">
    <property type="component" value="Chromosome"/>
</dbReference>
<dbReference type="InterPro" id="IPR013780">
    <property type="entry name" value="Glyco_hydro_b"/>
</dbReference>
<dbReference type="Pfam" id="PF16757">
    <property type="entry name" value="Fucosidase_C"/>
    <property type="match status" value="1"/>
</dbReference>
<name>A0AAQ3LGP9_9BACT</name>
<dbReference type="InterPro" id="IPR031919">
    <property type="entry name" value="Fucosidase_C"/>
</dbReference>
<evidence type="ECO:0000256" key="4">
    <source>
        <dbReference type="ARBA" id="ARBA00022801"/>
    </source>
</evidence>
<proteinExistence type="inferred from homology"/>
<keyword evidence="3 6" id="KW-0732">Signal</keyword>
<feature type="domain" description="Glycoside hydrolase family 29 N-terminal" evidence="7">
    <location>
        <begin position="29"/>
        <end position="406"/>
    </location>
</feature>
<sequence>MFCFINTLKKYSTVAPLVSGILLPFYSNAETELTEPKFEPTLESLEQYECPEWFRDAKFGIWSCWNAYTVPGNGDWYARGMYEQGTSHYNYHVKNYGHPSEFGYKDILHLWRGEKFNPKEQIELFKQAGAKYFVVMANHHDNFDLWDSKHQKWNSVNYGPKIDIVAEWQKVTLEAGLRFGITSHLERTWSWFQTNKGFDKTGPYAGVPYDGNDPAYEDLYLKPDPNGDTNRAHPVNAPVEWREHWLDRCKDVIEKYDPDMFYVDGGVPFYGDDKGQTGLRMIAFLYNHSMKMNDGQNEAVMCIKNWKNEGKWGYYWPGIATLDLERHRLDYIDPEPWQTDTSIGDWTWNRNTTYRSAENIIVELVDIVSKNGNLLLNVSPRDDGSLDDAAVALLEEIGDWMAINSESIYDTRYWKVWGADQLRVVQKDGDLYVTTFVWPEERTMTIPFLITENSSAKFSKIELLGHEGEIDFQSTAEGLVIDFPAERPCDHAWVFKISGENFDTIDLEAFKKSYESSPQKIKIWAEVSKKVELPADYKAITFAKNGQLWAINADNHVVSRDGSEFTVLDQQGVDIGGNQQGIIVVAGLDGLVHLLKDEKWQTLEGLTDVTRVDIAESGKVWAVYNESKIAFNKDGKWKTISGGGTDVACGPGNMIAAPGSGGVLYFYQGEKWSKQGGSGAIRLDVSPKTGHTVVANKVNNIYAYHRGKWMKLPGKATDVACGKVNDDEIIGWIAE</sequence>
<dbReference type="Gene3D" id="3.20.20.80">
    <property type="entry name" value="Glycosidases"/>
    <property type="match status" value="1"/>
</dbReference>
<keyword evidence="5" id="KW-0326">Glycosidase</keyword>
<evidence type="ECO:0000256" key="1">
    <source>
        <dbReference type="ARBA" id="ARBA00007951"/>
    </source>
</evidence>
<dbReference type="SUPFAM" id="SSF50952">
    <property type="entry name" value="Soluble quinoprotein glucose dehydrogenase"/>
    <property type="match status" value="1"/>
</dbReference>
<reference evidence="9 10" key="1">
    <citation type="submission" date="2023-10" db="EMBL/GenBank/DDBJ databases">
        <title>Rubellicoccus peritrichatus gen. nov., sp. nov., isolated from an algae of coral reef tank.</title>
        <authorList>
            <person name="Luo J."/>
        </authorList>
    </citation>
    <scope>NUCLEOTIDE SEQUENCE [LARGE SCALE GENOMIC DNA]</scope>
    <source>
        <strain evidence="9 10">CR14</strain>
    </source>
</reference>
<organism evidence="9 10">
    <name type="scientific">Rubellicoccus peritrichatus</name>
    <dbReference type="NCBI Taxonomy" id="3080537"/>
    <lineage>
        <taxon>Bacteria</taxon>
        <taxon>Pseudomonadati</taxon>
        <taxon>Verrucomicrobiota</taxon>
        <taxon>Opitutia</taxon>
        <taxon>Puniceicoccales</taxon>
        <taxon>Cerasicoccaceae</taxon>
        <taxon>Rubellicoccus</taxon>
    </lineage>
</organism>
<keyword evidence="10" id="KW-1185">Reference proteome</keyword>
<dbReference type="PANTHER" id="PTHR10030:SF37">
    <property type="entry name" value="ALPHA-L-FUCOSIDASE-RELATED"/>
    <property type="match status" value="1"/>
</dbReference>
<dbReference type="AlphaFoldDB" id="A0AAQ3LGP9"/>
<dbReference type="GO" id="GO:0005764">
    <property type="term" value="C:lysosome"/>
    <property type="evidence" value="ECO:0007669"/>
    <property type="project" value="TreeGrafter"/>
</dbReference>
<gene>
    <name evidence="9" type="ORF">RZN69_10770</name>
</gene>
<evidence type="ECO:0000256" key="2">
    <source>
        <dbReference type="ARBA" id="ARBA00012662"/>
    </source>
</evidence>